<evidence type="ECO:0000313" key="1">
    <source>
        <dbReference type="EMBL" id="TDL15259.1"/>
    </source>
</evidence>
<keyword evidence="2" id="KW-1185">Reference proteome</keyword>
<dbReference type="EMBL" id="ML170283">
    <property type="protein sequence ID" value="TDL15259.1"/>
    <property type="molecule type" value="Genomic_DNA"/>
</dbReference>
<gene>
    <name evidence="1" type="ORF">BD410DRAFT_124432</name>
</gene>
<dbReference type="VEuPathDB" id="FungiDB:BD410DRAFT_124432"/>
<proteinExistence type="predicted"/>
<dbReference type="AlphaFoldDB" id="A0A4Y7PL45"/>
<evidence type="ECO:0000313" key="2">
    <source>
        <dbReference type="Proteomes" id="UP000294933"/>
    </source>
</evidence>
<sequence>MGTHRYAKQRSAPSRGCYLYCILAYLLARKRHKQKWQLLQSGQAHAWSILTTKSHQFLEFLARPPHRYLSIAFRRANSSDHQSNLGQYSLPECAALGES</sequence>
<accession>A0A4Y7PL45</accession>
<reference evidence="1 2" key="1">
    <citation type="submission" date="2018-06" db="EMBL/GenBank/DDBJ databases">
        <title>A transcriptomic atlas of mushroom development highlights an independent origin of complex multicellularity.</title>
        <authorList>
            <consortium name="DOE Joint Genome Institute"/>
            <person name="Krizsan K."/>
            <person name="Almasi E."/>
            <person name="Merenyi Z."/>
            <person name="Sahu N."/>
            <person name="Viragh M."/>
            <person name="Koszo T."/>
            <person name="Mondo S."/>
            <person name="Kiss B."/>
            <person name="Balint B."/>
            <person name="Kues U."/>
            <person name="Barry K."/>
            <person name="Hegedus J.C."/>
            <person name="Henrissat B."/>
            <person name="Johnson J."/>
            <person name="Lipzen A."/>
            <person name="Ohm R."/>
            <person name="Nagy I."/>
            <person name="Pangilinan J."/>
            <person name="Yan J."/>
            <person name="Xiong Y."/>
            <person name="Grigoriev I.V."/>
            <person name="Hibbett D.S."/>
            <person name="Nagy L.G."/>
        </authorList>
    </citation>
    <scope>NUCLEOTIDE SEQUENCE [LARGE SCALE GENOMIC DNA]</scope>
    <source>
        <strain evidence="1 2">SZMC22713</strain>
    </source>
</reference>
<name>A0A4Y7PL45_9AGAM</name>
<dbReference type="Proteomes" id="UP000294933">
    <property type="component" value="Unassembled WGS sequence"/>
</dbReference>
<protein>
    <submittedName>
        <fullName evidence="1">Uncharacterized protein</fullName>
    </submittedName>
</protein>
<organism evidence="1 2">
    <name type="scientific">Rickenella mellea</name>
    <dbReference type="NCBI Taxonomy" id="50990"/>
    <lineage>
        <taxon>Eukaryota</taxon>
        <taxon>Fungi</taxon>
        <taxon>Dikarya</taxon>
        <taxon>Basidiomycota</taxon>
        <taxon>Agaricomycotina</taxon>
        <taxon>Agaricomycetes</taxon>
        <taxon>Hymenochaetales</taxon>
        <taxon>Rickenellaceae</taxon>
        <taxon>Rickenella</taxon>
    </lineage>
</organism>